<dbReference type="Pfam" id="PF17820">
    <property type="entry name" value="PDZ_6"/>
    <property type="match status" value="1"/>
</dbReference>
<dbReference type="InterPro" id="IPR036034">
    <property type="entry name" value="PDZ_sf"/>
</dbReference>
<dbReference type="PANTHER" id="PTHR32060:SF30">
    <property type="entry name" value="CARBOXY-TERMINAL PROCESSING PROTEASE CTPA"/>
    <property type="match status" value="1"/>
</dbReference>
<accession>A0ABW8EFL6</accession>
<sequence length="401" mass="40475">MQGLPSFCPRPRDLRRGAVLTFAFATAVTAAAAMGCWDGAGAAGAPGSGLTTAAAPPGGARPGPGGAAPGTADREAVARAAAEAVAEGKSGKKAAQEVVSRSGDRWGVVYDRGEFQALADDLEGRWTGVGLWPERRADGAIRIARVQPGGPASRAGIAAGDRLVAVDDRPVTGLKTAEVVALLRGEAGTTVALRTAREGAETSRTVHREQLRAEPVTVRTLPGGVTVIKVAAFTRGSGARVRDAVRAAPPGGGVMLDLRGNPGGLVTEAVAAASAFLDGGLVATYDVRGEERALYADRGGDTARPLVALVDAGTMSAAELVAGALQDRGRAVAVGTRTFGKGSVQMPTQLPDGSVAELTVGTYRTPGGRSLDGTGITPDLPARDRAEERARTVLGGLGVGP</sequence>
<proteinExistence type="inferred from homology"/>
<dbReference type="Pfam" id="PF03572">
    <property type="entry name" value="Peptidase_S41"/>
    <property type="match status" value="1"/>
</dbReference>
<dbReference type="SMART" id="SM00245">
    <property type="entry name" value="TSPc"/>
    <property type="match status" value="1"/>
</dbReference>
<keyword evidence="2" id="KW-0645">Protease</keyword>
<feature type="chain" id="PRO_5045184259" evidence="6">
    <location>
        <begin position="33"/>
        <end position="401"/>
    </location>
</feature>
<comment type="caution">
    <text evidence="8">The sequence shown here is derived from an EMBL/GenBank/DDBJ whole genome shotgun (WGS) entry which is preliminary data.</text>
</comment>
<dbReference type="SMART" id="SM00228">
    <property type="entry name" value="PDZ"/>
    <property type="match status" value="1"/>
</dbReference>
<dbReference type="InterPro" id="IPR001478">
    <property type="entry name" value="PDZ"/>
</dbReference>
<feature type="region of interest" description="Disordered" evidence="5">
    <location>
        <begin position="53"/>
        <end position="73"/>
    </location>
</feature>
<dbReference type="InterPro" id="IPR041489">
    <property type="entry name" value="PDZ_6"/>
</dbReference>
<keyword evidence="6" id="KW-0732">Signal</keyword>
<dbReference type="Gene3D" id="3.30.750.44">
    <property type="match status" value="1"/>
</dbReference>
<dbReference type="InterPro" id="IPR005151">
    <property type="entry name" value="Tail-specific_protease"/>
</dbReference>
<evidence type="ECO:0000256" key="6">
    <source>
        <dbReference type="SAM" id="SignalP"/>
    </source>
</evidence>
<organism evidence="8 9">
    <name type="scientific">Streptomyces toxytricini</name>
    <name type="common">Actinomyces toxytricini</name>
    <dbReference type="NCBI Taxonomy" id="67369"/>
    <lineage>
        <taxon>Bacteria</taxon>
        <taxon>Bacillati</taxon>
        <taxon>Actinomycetota</taxon>
        <taxon>Actinomycetes</taxon>
        <taxon>Kitasatosporales</taxon>
        <taxon>Streptomycetaceae</taxon>
        <taxon>Streptomyces</taxon>
    </lineage>
</organism>
<dbReference type="RefSeq" id="WP_402378495.1">
    <property type="nucleotide sequence ID" value="NZ_JBIUYY010000002.1"/>
</dbReference>
<comment type="similarity">
    <text evidence="1">Belongs to the peptidase S41A family.</text>
</comment>
<evidence type="ECO:0000256" key="1">
    <source>
        <dbReference type="ARBA" id="ARBA00009179"/>
    </source>
</evidence>
<evidence type="ECO:0000256" key="2">
    <source>
        <dbReference type="ARBA" id="ARBA00022670"/>
    </source>
</evidence>
<evidence type="ECO:0000256" key="3">
    <source>
        <dbReference type="ARBA" id="ARBA00022801"/>
    </source>
</evidence>
<dbReference type="Gene3D" id="2.30.42.10">
    <property type="match status" value="1"/>
</dbReference>
<dbReference type="PANTHER" id="PTHR32060">
    <property type="entry name" value="TAIL-SPECIFIC PROTEASE"/>
    <property type="match status" value="1"/>
</dbReference>
<dbReference type="SUPFAM" id="SSF50156">
    <property type="entry name" value="PDZ domain-like"/>
    <property type="match status" value="1"/>
</dbReference>
<reference evidence="8 9" key="1">
    <citation type="submission" date="2024-10" db="EMBL/GenBank/DDBJ databases">
        <title>The Natural Products Discovery Center: Release of the First 8490 Sequenced Strains for Exploring Actinobacteria Biosynthetic Diversity.</title>
        <authorList>
            <person name="Kalkreuter E."/>
            <person name="Kautsar S.A."/>
            <person name="Yang D."/>
            <person name="Bader C.D."/>
            <person name="Teijaro C.N."/>
            <person name="Fluegel L."/>
            <person name="Davis C.M."/>
            <person name="Simpson J.R."/>
            <person name="Lauterbach L."/>
            <person name="Steele A.D."/>
            <person name="Gui C."/>
            <person name="Meng S."/>
            <person name="Li G."/>
            <person name="Viehrig K."/>
            <person name="Ye F."/>
            <person name="Su P."/>
            <person name="Kiefer A.F."/>
            <person name="Nichols A."/>
            <person name="Cepeda A.J."/>
            <person name="Yan W."/>
            <person name="Fan B."/>
            <person name="Jiang Y."/>
            <person name="Adhikari A."/>
            <person name="Zheng C.-J."/>
            <person name="Schuster L."/>
            <person name="Cowan T.M."/>
            <person name="Smanski M.J."/>
            <person name="Chevrette M.G."/>
            <person name="De Carvalho L.P.S."/>
            <person name="Shen B."/>
        </authorList>
    </citation>
    <scope>NUCLEOTIDE SEQUENCE [LARGE SCALE GENOMIC DNA]</scope>
    <source>
        <strain evidence="8 9">NPDC087220</strain>
    </source>
</reference>
<feature type="domain" description="PDZ" evidence="7">
    <location>
        <begin position="115"/>
        <end position="184"/>
    </location>
</feature>
<keyword evidence="9" id="KW-1185">Reference proteome</keyword>
<dbReference type="Proteomes" id="UP001617351">
    <property type="component" value="Unassembled WGS sequence"/>
</dbReference>
<feature type="signal peptide" evidence="6">
    <location>
        <begin position="1"/>
        <end position="32"/>
    </location>
</feature>
<evidence type="ECO:0000313" key="9">
    <source>
        <dbReference type="Proteomes" id="UP001617351"/>
    </source>
</evidence>
<dbReference type="PROSITE" id="PS50106">
    <property type="entry name" value="PDZ"/>
    <property type="match status" value="1"/>
</dbReference>
<evidence type="ECO:0000256" key="5">
    <source>
        <dbReference type="SAM" id="MobiDB-lite"/>
    </source>
</evidence>
<dbReference type="EMBL" id="JBIUYY010000002">
    <property type="protein sequence ID" value="MFJ2820957.1"/>
    <property type="molecule type" value="Genomic_DNA"/>
</dbReference>
<name>A0ABW8EFL6_STRT5</name>
<evidence type="ECO:0000256" key="4">
    <source>
        <dbReference type="ARBA" id="ARBA00022825"/>
    </source>
</evidence>
<dbReference type="CDD" id="cd07560">
    <property type="entry name" value="Peptidase_S41_CPP"/>
    <property type="match status" value="1"/>
</dbReference>
<evidence type="ECO:0000259" key="7">
    <source>
        <dbReference type="PROSITE" id="PS50106"/>
    </source>
</evidence>
<keyword evidence="3" id="KW-0378">Hydrolase</keyword>
<gene>
    <name evidence="8" type="ORF">ACIO7M_07590</name>
</gene>
<keyword evidence="4" id="KW-0720">Serine protease</keyword>
<dbReference type="CDD" id="cd06782">
    <property type="entry name" value="cpPDZ_CPP-like"/>
    <property type="match status" value="1"/>
</dbReference>
<evidence type="ECO:0000313" key="8">
    <source>
        <dbReference type="EMBL" id="MFJ2820957.1"/>
    </source>
</evidence>
<feature type="region of interest" description="Disordered" evidence="5">
    <location>
        <begin position="363"/>
        <end position="383"/>
    </location>
</feature>
<protein>
    <submittedName>
        <fullName evidence="8">S41 family peptidase</fullName>
    </submittedName>
</protein>
<dbReference type="SUPFAM" id="SSF52096">
    <property type="entry name" value="ClpP/crotonase"/>
    <property type="match status" value="1"/>
</dbReference>
<dbReference type="InterPro" id="IPR029045">
    <property type="entry name" value="ClpP/crotonase-like_dom_sf"/>
</dbReference>
<dbReference type="InterPro" id="IPR004447">
    <property type="entry name" value="Peptidase_S41A"/>
</dbReference>
<dbReference type="Gene3D" id="3.90.226.10">
    <property type="entry name" value="2-enoyl-CoA Hydratase, Chain A, domain 1"/>
    <property type="match status" value="1"/>
</dbReference>